<reference evidence="2 3" key="1">
    <citation type="submission" date="2018-06" db="EMBL/GenBank/DDBJ databases">
        <title>Natronomonas sp. F16-60 a new haloarchaeon isolated from a solar saltern of Isla Cristina, Huelva, Spain.</title>
        <authorList>
            <person name="Duran-Viseras A."/>
            <person name="Sanchez-Porro C."/>
            <person name="Ventosa A."/>
        </authorList>
    </citation>
    <scope>NUCLEOTIDE SEQUENCE [LARGE SCALE GENOMIC DNA]</scope>
    <source>
        <strain evidence="2 3">F16-60</strain>
    </source>
</reference>
<sequence length="107" mass="12121">MWGSRDRDRTQVTCIACGEEVPRTAAREYDKHGDRWERADKQFEYLCKECHSDLCHQPRGDLEAVLVESGAGESDREAFLGRYADLATGDAEPGDEDEAEGGRERER</sequence>
<gene>
    <name evidence="2" type="ORF">DP107_02470</name>
</gene>
<comment type="caution">
    <text evidence="2">The sequence shown here is derived from an EMBL/GenBank/DDBJ whole genome shotgun (WGS) entry which is preliminary data.</text>
</comment>
<dbReference type="RefSeq" id="WP_144260543.1">
    <property type="nucleotide sequence ID" value="NZ_QMDX01000001.1"/>
</dbReference>
<name>A0A554NF88_9EURY</name>
<feature type="region of interest" description="Disordered" evidence="1">
    <location>
        <begin position="84"/>
        <end position="107"/>
    </location>
</feature>
<dbReference type="Pfam" id="PF24443">
    <property type="entry name" value="DUF7562"/>
    <property type="match status" value="1"/>
</dbReference>
<proteinExistence type="predicted"/>
<dbReference type="Proteomes" id="UP000319894">
    <property type="component" value="Unassembled WGS sequence"/>
</dbReference>
<evidence type="ECO:0000313" key="2">
    <source>
        <dbReference type="EMBL" id="TSD16063.1"/>
    </source>
</evidence>
<dbReference type="EMBL" id="QMDX01000001">
    <property type="protein sequence ID" value="TSD16063.1"/>
    <property type="molecule type" value="Genomic_DNA"/>
</dbReference>
<dbReference type="AlphaFoldDB" id="A0A554NF88"/>
<evidence type="ECO:0000313" key="3">
    <source>
        <dbReference type="Proteomes" id="UP000319894"/>
    </source>
</evidence>
<accession>A0A554NF88</accession>
<evidence type="ECO:0008006" key="4">
    <source>
        <dbReference type="Google" id="ProtNLM"/>
    </source>
</evidence>
<dbReference type="OrthoDB" id="165365at2157"/>
<dbReference type="InterPro" id="IPR055984">
    <property type="entry name" value="DUF7562"/>
</dbReference>
<protein>
    <recommendedName>
        <fullName evidence="4">Small CPxCG-related zinc finger protein</fullName>
    </recommendedName>
</protein>
<keyword evidence="3" id="KW-1185">Reference proteome</keyword>
<organism evidence="2 3">
    <name type="scientific">Haloglomus irregulare</name>
    <dbReference type="NCBI Taxonomy" id="2234134"/>
    <lineage>
        <taxon>Archaea</taxon>
        <taxon>Methanobacteriati</taxon>
        <taxon>Methanobacteriota</taxon>
        <taxon>Stenosarchaea group</taxon>
        <taxon>Halobacteria</taxon>
        <taxon>Halobacteriales</taxon>
        <taxon>Natronomonadaceae</taxon>
        <taxon>Haloglomus</taxon>
    </lineage>
</organism>
<evidence type="ECO:0000256" key="1">
    <source>
        <dbReference type="SAM" id="MobiDB-lite"/>
    </source>
</evidence>
<dbReference type="InParanoid" id="A0A554NF88"/>